<gene>
    <name evidence="1" type="primary">Tnpo3</name>
    <name evidence="1" type="ORF">POEATR_R03892</name>
</gene>
<dbReference type="PANTHER" id="PTHR12363">
    <property type="entry name" value="TRANSPORTIN 3 AND IMPORTIN 13"/>
    <property type="match status" value="1"/>
</dbReference>
<keyword evidence="2" id="KW-1185">Reference proteome</keyword>
<comment type="caution">
    <text evidence="1">The sequence shown here is derived from an EMBL/GenBank/DDBJ whole genome shotgun (WGS) entry which is preliminary data.</text>
</comment>
<dbReference type="EMBL" id="VZSS01000263">
    <property type="protein sequence ID" value="NWZ88236.1"/>
    <property type="molecule type" value="Genomic_DNA"/>
</dbReference>
<sequence length="247" mass="26761">VPTGTALVLARLPLEKISECLSELCAVQVLALKKLLSQEPSNGLSSDPTVPLDRLAVIFRHTNPIVENGQVHPCQKVIQEVRGKGWDLGRGFCWEGVGVPSSGGTLKPIRGQGQLPLSQAVPGPLQLVLGHLQGWGSPGLLHVGKGSLRSDPRQVLMDPCSPQALCIPTFQLLEQPNGLQNHPDTVDDLFRLAARFIQRSPVTLLRSQVMIPILQWAIAATTLDHRDANCSVMKFLRDLIHTGVAND</sequence>
<dbReference type="GO" id="GO:0006606">
    <property type="term" value="P:protein import into nucleus"/>
    <property type="evidence" value="ECO:0007669"/>
    <property type="project" value="TreeGrafter"/>
</dbReference>
<organism evidence="1 2">
    <name type="scientific">Poecile atricapillus</name>
    <name type="common">Black-capped chickadee</name>
    <name type="synonym">Parus atricapillus</name>
    <dbReference type="NCBI Taxonomy" id="48891"/>
    <lineage>
        <taxon>Eukaryota</taxon>
        <taxon>Metazoa</taxon>
        <taxon>Chordata</taxon>
        <taxon>Craniata</taxon>
        <taxon>Vertebrata</taxon>
        <taxon>Euteleostomi</taxon>
        <taxon>Archelosauria</taxon>
        <taxon>Archosauria</taxon>
        <taxon>Dinosauria</taxon>
        <taxon>Saurischia</taxon>
        <taxon>Theropoda</taxon>
        <taxon>Coelurosauria</taxon>
        <taxon>Aves</taxon>
        <taxon>Neognathae</taxon>
        <taxon>Neoaves</taxon>
        <taxon>Telluraves</taxon>
        <taxon>Australaves</taxon>
        <taxon>Passeriformes</taxon>
        <taxon>Paridae</taxon>
        <taxon>Poecile</taxon>
    </lineage>
</organism>
<dbReference type="AlphaFoldDB" id="A0A7K7R7P2"/>
<dbReference type="Gene3D" id="1.25.10.10">
    <property type="entry name" value="Leucine-rich Repeat Variant"/>
    <property type="match status" value="2"/>
</dbReference>
<proteinExistence type="predicted"/>
<dbReference type="GO" id="GO:0005737">
    <property type="term" value="C:cytoplasm"/>
    <property type="evidence" value="ECO:0007669"/>
    <property type="project" value="TreeGrafter"/>
</dbReference>
<dbReference type="Proteomes" id="UP000540071">
    <property type="component" value="Unassembled WGS sequence"/>
</dbReference>
<protein>
    <submittedName>
        <fullName evidence="1">TNPO3 protein</fullName>
    </submittedName>
</protein>
<dbReference type="InterPro" id="IPR011989">
    <property type="entry name" value="ARM-like"/>
</dbReference>
<reference evidence="1 2" key="1">
    <citation type="submission" date="2019-09" db="EMBL/GenBank/DDBJ databases">
        <title>Bird 10,000 Genomes (B10K) Project - Family phase.</title>
        <authorList>
            <person name="Zhang G."/>
        </authorList>
    </citation>
    <scope>NUCLEOTIDE SEQUENCE [LARGE SCALE GENOMIC DNA]</scope>
    <source>
        <strain evidence="1">OUT-0023</strain>
        <tissue evidence="1">Blood</tissue>
    </source>
</reference>
<feature type="non-terminal residue" evidence="1">
    <location>
        <position position="247"/>
    </location>
</feature>
<evidence type="ECO:0000313" key="2">
    <source>
        <dbReference type="Proteomes" id="UP000540071"/>
    </source>
</evidence>
<name>A0A7K7R7P2_POEAT</name>
<evidence type="ECO:0000313" key="1">
    <source>
        <dbReference type="EMBL" id="NWZ88236.1"/>
    </source>
</evidence>
<accession>A0A7K7R7P2</accession>
<dbReference type="InterPro" id="IPR051345">
    <property type="entry name" value="Importin_beta-like_NTR"/>
</dbReference>
<dbReference type="PANTHER" id="PTHR12363:SF42">
    <property type="entry name" value="TRANSPORTIN-3"/>
    <property type="match status" value="1"/>
</dbReference>
<feature type="non-terminal residue" evidence="1">
    <location>
        <position position="1"/>
    </location>
</feature>